<dbReference type="InterPro" id="IPR003374">
    <property type="entry name" value="ApbE-like_sf"/>
</dbReference>
<comment type="caution">
    <text evidence="11">The sequence shown here is derived from an EMBL/GenBank/DDBJ whole genome shotgun (WGS) entry which is preliminary data.</text>
</comment>
<evidence type="ECO:0000256" key="5">
    <source>
        <dbReference type="ARBA" id="ARBA00022679"/>
    </source>
</evidence>
<keyword evidence="12" id="KW-1185">Reference proteome</keyword>
<gene>
    <name evidence="11" type="ORF">PGH07_05430</name>
</gene>
<keyword evidence="7" id="KW-0274">FAD</keyword>
<protein>
    <recommendedName>
        <fullName evidence="3">FAD:protein FMN transferase</fullName>
        <ecNumber evidence="2">2.7.1.180</ecNumber>
    </recommendedName>
    <alternativeName>
        <fullName evidence="9">Flavin transferase</fullName>
    </alternativeName>
</protein>
<dbReference type="InterPro" id="IPR024932">
    <property type="entry name" value="ApbE"/>
</dbReference>
<evidence type="ECO:0000256" key="8">
    <source>
        <dbReference type="ARBA" id="ARBA00022842"/>
    </source>
</evidence>
<evidence type="ECO:0000256" key="10">
    <source>
        <dbReference type="ARBA" id="ARBA00048540"/>
    </source>
</evidence>
<dbReference type="Pfam" id="PF02424">
    <property type="entry name" value="ApbE"/>
    <property type="match status" value="1"/>
</dbReference>
<dbReference type="PANTHER" id="PTHR30040">
    <property type="entry name" value="THIAMINE BIOSYNTHESIS LIPOPROTEIN APBE"/>
    <property type="match status" value="1"/>
</dbReference>
<dbReference type="GO" id="GO:0016740">
    <property type="term" value="F:transferase activity"/>
    <property type="evidence" value="ECO:0007669"/>
    <property type="project" value="UniProtKB-KW"/>
</dbReference>
<evidence type="ECO:0000313" key="11">
    <source>
        <dbReference type="EMBL" id="MDM5271608.1"/>
    </source>
</evidence>
<evidence type="ECO:0000256" key="1">
    <source>
        <dbReference type="ARBA" id="ARBA00001946"/>
    </source>
</evidence>
<accession>A0ABT7QXP8</accession>
<dbReference type="Proteomes" id="UP001169069">
    <property type="component" value="Unassembled WGS sequence"/>
</dbReference>
<comment type="cofactor">
    <cofactor evidence="1">
        <name>Mg(2+)</name>
        <dbReference type="ChEBI" id="CHEBI:18420"/>
    </cofactor>
</comment>
<organism evidence="11 12">
    <name type="scientific">Sulfurovum zhangzhouensis</name>
    <dbReference type="NCBI Taxonomy" id="3019067"/>
    <lineage>
        <taxon>Bacteria</taxon>
        <taxon>Pseudomonadati</taxon>
        <taxon>Campylobacterota</taxon>
        <taxon>Epsilonproteobacteria</taxon>
        <taxon>Campylobacterales</taxon>
        <taxon>Sulfurovaceae</taxon>
        <taxon>Sulfurovum</taxon>
    </lineage>
</organism>
<sequence>MQLRIVFLLIFFLMQINIVFALDSFSEQNTSYTNTSSNNPDNSIEDKENYINRTRSLMGTYATISLSSKYNDQISSAFDLIKSIENSLSTYDPNATLAKLNKNHKVPYDDFLAESIKLSKSYYVETDGFFDITIGSISKKLYHFGEEKTYSPSKEELKKAHLNIEGIHIDQISIQSDEDIIIDLGGMGKGYAVDKTTSYLKEQNITKGIIALSGDIQCLDTCTVYLQSPYSPQTFAKITSKDKYLSISTSGPYRRYATIPEEHHLINPKTALQGNDFVSVSLITTGNNAKIDAYATAISVMPKEKAIAFLKNLDEIGFILVDAQSSIIYGKLDKFVNIEFLDYKDTATMEIISKNKKTKTNIDRSFIHPDTNNPKMIRP</sequence>
<evidence type="ECO:0000256" key="3">
    <source>
        <dbReference type="ARBA" id="ARBA00016337"/>
    </source>
</evidence>
<evidence type="ECO:0000256" key="7">
    <source>
        <dbReference type="ARBA" id="ARBA00022827"/>
    </source>
</evidence>
<evidence type="ECO:0000256" key="2">
    <source>
        <dbReference type="ARBA" id="ARBA00011955"/>
    </source>
</evidence>
<dbReference type="PANTHER" id="PTHR30040:SF2">
    <property type="entry name" value="FAD:PROTEIN FMN TRANSFERASE"/>
    <property type="match status" value="1"/>
</dbReference>
<dbReference type="EC" id="2.7.1.180" evidence="2"/>
<proteinExistence type="predicted"/>
<keyword evidence="5 11" id="KW-0808">Transferase</keyword>
<keyword evidence="4" id="KW-0285">Flavoprotein</keyword>
<keyword evidence="8" id="KW-0460">Magnesium</keyword>
<evidence type="ECO:0000256" key="4">
    <source>
        <dbReference type="ARBA" id="ARBA00022630"/>
    </source>
</evidence>
<dbReference type="EMBL" id="JAQIBD010000002">
    <property type="protein sequence ID" value="MDM5271608.1"/>
    <property type="molecule type" value="Genomic_DNA"/>
</dbReference>
<evidence type="ECO:0000256" key="9">
    <source>
        <dbReference type="ARBA" id="ARBA00031306"/>
    </source>
</evidence>
<reference evidence="11" key="1">
    <citation type="submission" date="2023-01" db="EMBL/GenBank/DDBJ databases">
        <title>Sulfurovum sp. zt1-1 genome assembly.</title>
        <authorList>
            <person name="Wang J."/>
        </authorList>
    </citation>
    <scope>NUCLEOTIDE SEQUENCE</scope>
    <source>
        <strain evidence="11">Zt1-1</strain>
    </source>
</reference>
<dbReference type="SUPFAM" id="SSF143631">
    <property type="entry name" value="ApbE-like"/>
    <property type="match status" value="1"/>
</dbReference>
<evidence type="ECO:0000256" key="6">
    <source>
        <dbReference type="ARBA" id="ARBA00022723"/>
    </source>
</evidence>
<evidence type="ECO:0000313" key="12">
    <source>
        <dbReference type="Proteomes" id="UP001169069"/>
    </source>
</evidence>
<name>A0ABT7QXP8_9BACT</name>
<dbReference type="RefSeq" id="WP_289413214.1">
    <property type="nucleotide sequence ID" value="NZ_JAQIBD010000002.1"/>
</dbReference>
<comment type="catalytic activity">
    <reaction evidence="10">
        <text>L-threonyl-[protein] + FAD = FMN-L-threonyl-[protein] + AMP + H(+)</text>
        <dbReference type="Rhea" id="RHEA:36847"/>
        <dbReference type="Rhea" id="RHEA-COMP:11060"/>
        <dbReference type="Rhea" id="RHEA-COMP:11061"/>
        <dbReference type="ChEBI" id="CHEBI:15378"/>
        <dbReference type="ChEBI" id="CHEBI:30013"/>
        <dbReference type="ChEBI" id="CHEBI:57692"/>
        <dbReference type="ChEBI" id="CHEBI:74257"/>
        <dbReference type="ChEBI" id="CHEBI:456215"/>
        <dbReference type="EC" id="2.7.1.180"/>
    </reaction>
</comment>
<dbReference type="Gene3D" id="3.10.520.10">
    <property type="entry name" value="ApbE-like domains"/>
    <property type="match status" value="1"/>
</dbReference>
<keyword evidence="6" id="KW-0479">Metal-binding</keyword>